<dbReference type="EMBL" id="CAJNYT010002680">
    <property type="protein sequence ID" value="CAF3486727.1"/>
    <property type="molecule type" value="Genomic_DNA"/>
</dbReference>
<dbReference type="Proteomes" id="UP000663872">
    <property type="component" value="Unassembled WGS sequence"/>
</dbReference>
<comment type="caution">
    <text evidence="1">The sequence shown here is derived from an EMBL/GenBank/DDBJ whole genome shotgun (WGS) entry which is preliminary data.</text>
</comment>
<name>A0A818G965_9BILA</name>
<gene>
    <name evidence="1" type="ORF">GRG538_LOCUS16712</name>
    <name evidence="2" type="ORF">QYT958_LOCUS37925</name>
</gene>
<dbReference type="Proteomes" id="UP000663848">
    <property type="component" value="Unassembled WGS sequence"/>
</dbReference>
<reference evidence="1" key="1">
    <citation type="submission" date="2021-02" db="EMBL/GenBank/DDBJ databases">
        <authorList>
            <person name="Nowell W R."/>
        </authorList>
    </citation>
    <scope>NUCLEOTIDE SEQUENCE</scope>
</reference>
<proteinExistence type="predicted"/>
<accession>A0A818G965</accession>
<dbReference type="EMBL" id="CAJOBR010032414">
    <property type="protein sequence ID" value="CAF4999105.1"/>
    <property type="molecule type" value="Genomic_DNA"/>
</dbReference>
<protein>
    <submittedName>
        <fullName evidence="1">Uncharacterized protein</fullName>
    </submittedName>
</protein>
<dbReference type="AlphaFoldDB" id="A0A818G965"/>
<sequence length="128" mass="14690">MDASTNSTPSKDESESIIVINDDANGPPVVKEFFSKLSTNIEKTRWTGSCNVCSLSITSNFLKHVKIKHRLIFDKWKSKQDQVVQETNQPKITIAYNRDNEKCKYLFISSHIIIKLESNSNTKLKLLW</sequence>
<evidence type="ECO:0000313" key="2">
    <source>
        <dbReference type="EMBL" id="CAF4999105.1"/>
    </source>
</evidence>
<evidence type="ECO:0000313" key="3">
    <source>
        <dbReference type="Proteomes" id="UP000663872"/>
    </source>
</evidence>
<organism evidence="1 3">
    <name type="scientific">Rotaria socialis</name>
    <dbReference type="NCBI Taxonomy" id="392032"/>
    <lineage>
        <taxon>Eukaryota</taxon>
        <taxon>Metazoa</taxon>
        <taxon>Spiralia</taxon>
        <taxon>Gnathifera</taxon>
        <taxon>Rotifera</taxon>
        <taxon>Eurotatoria</taxon>
        <taxon>Bdelloidea</taxon>
        <taxon>Philodinida</taxon>
        <taxon>Philodinidae</taxon>
        <taxon>Rotaria</taxon>
    </lineage>
</organism>
<evidence type="ECO:0000313" key="1">
    <source>
        <dbReference type="EMBL" id="CAF3486727.1"/>
    </source>
</evidence>